<dbReference type="AlphaFoldDB" id="A0AAV6YJ46"/>
<evidence type="ECO:0000313" key="2">
    <source>
        <dbReference type="Proteomes" id="UP000824782"/>
    </source>
</evidence>
<dbReference type="InterPro" id="IPR052055">
    <property type="entry name" value="Hepadnavirus_pol/RT"/>
</dbReference>
<protein>
    <recommendedName>
        <fullName evidence="3">Reverse transcriptase RNase H-like domain-containing protein</fullName>
    </recommendedName>
</protein>
<evidence type="ECO:0000313" key="1">
    <source>
        <dbReference type="EMBL" id="KAG8536681.1"/>
    </source>
</evidence>
<sequence>MSLTRQIFLWAEDHVLSISATHLKGTENTTADFLSRRKILPNEWCIKEEIFQYLSSLWGEPQIDLFATKRNSKCRHFFSLEKGETRNRLDAFSHSWNTTLAYAFPPIPLIARVLEKIYLEKTQTIFVCPNWPKKSWYPILKRMSTQDPVILPVSEDLLVQGPISHPDPGRLQLSAWILNRTI</sequence>
<organism evidence="1 2">
    <name type="scientific">Engystomops pustulosus</name>
    <name type="common">Tungara frog</name>
    <name type="synonym">Physalaemus pustulosus</name>
    <dbReference type="NCBI Taxonomy" id="76066"/>
    <lineage>
        <taxon>Eukaryota</taxon>
        <taxon>Metazoa</taxon>
        <taxon>Chordata</taxon>
        <taxon>Craniata</taxon>
        <taxon>Vertebrata</taxon>
        <taxon>Euteleostomi</taxon>
        <taxon>Amphibia</taxon>
        <taxon>Batrachia</taxon>
        <taxon>Anura</taxon>
        <taxon>Neobatrachia</taxon>
        <taxon>Hyloidea</taxon>
        <taxon>Leptodactylidae</taxon>
        <taxon>Leiuperinae</taxon>
        <taxon>Engystomops</taxon>
    </lineage>
</organism>
<reference evidence="1" key="1">
    <citation type="thesis" date="2020" institute="ProQuest LLC" country="789 East Eisenhower Parkway, Ann Arbor, MI, USA">
        <title>Comparative Genomics and Chromosome Evolution.</title>
        <authorList>
            <person name="Mudd A.B."/>
        </authorList>
    </citation>
    <scope>NUCLEOTIDE SEQUENCE</scope>
    <source>
        <strain evidence="1">237g6f4</strain>
        <tissue evidence="1">Blood</tissue>
    </source>
</reference>
<accession>A0AAV6YJ46</accession>
<dbReference type="PANTHER" id="PTHR33050:SF7">
    <property type="entry name" value="RIBONUCLEASE H"/>
    <property type="match status" value="1"/>
</dbReference>
<keyword evidence="2" id="KW-1185">Reference proteome</keyword>
<dbReference type="PANTHER" id="PTHR33050">
    <property type="entry name" value="REVERSE TRANSCRIPTASE DOMAIN-CONTAINING PROTEIN"/>
    <property type="match status" value="1"/>
</dbReference>
<evidence type="ECO:0008006" key="3">
    <source>
        <dbReference type="Google" id="ProtNLM"/>
    </source>
</evidence>
<gene>
    <name evidence="1" type="ORF">GDO81_025866</name>
</gene>
<comment type="caution">
    <text evidence="1">The sequence shown here is derived from an EMBL/GenBank/DDBJ whole genome shotgun (WGS) entry which is preliminary data.</text>
</comment>
<dbReference type="EMBL" id="WNYA01039621">
    <property type="protein sequence ID" value="KAG8536681.1"/>
    <property type="molecule type" value="Genomic_DNA"/>
</dbReference>
<proteinExistence type="predicted"/>
<name>A0AAV6YJ46_ENGPU</name>
<dbReference type="Proteomes" id="UP000824782">
    <property type="component" value="Unassembled WGS sequence"/>
</dbReference>